<feature type="compositionally biased region" description="Polar residues" evidence="1">
    <location>
        <begin position="143"/>
        <end position="167"/>
    </location>
</feature>
<feature type="region of interest" description="Disordered" evidence="1">
    <location>
        <begin position="1164"/>
        <end position="1185"/>
    </location>
</feature>
<evidence type="ECO:0000313" key="4">
    <source>
        <dbReference type="EMBL" id="SMN20156.1"/>
    </source>
</evidence>
<name>A0A1X7R4K0_9SACH</name>
<dbReference type="STRING" id="1789683.A0A1X7R4K0"/>
<dbReference type="PANTHER" id="PTHR13992">
    <property type="entry name" value="NUCLEAR RECEPTOR CO-REPRESSOR RELATED NCOR"/>
    <property type="match status" value="1"/>
</dbReference>
<keyword evidence="5" id="KW-1185">Reference proteome</keyword>
<feature type="compositionally biased region" description="Low complexity" evidence="1">
    <location>
        <begin position="271"/>
        <end position="280"/>
    </location>
</feature>
<organism evidence="4 5">
    <name type="scientific">Maudiozyma saulgeensis</name>
    <dbReference type="NCBI Taxonomy" id="1789683"/>
    <lineage>
        <taxon>Eukaryota</taxon>
        <taxon>Fungi</taxon>
        <taxon>Dikarya</taxon>
        <taxon>Ascomycota</taxon>
        <taxon>Saccharomycotina</taxon>
        <taxon>Saccharomycetes</taxon>
        <taxon>Saccharomycetales</taxon>
        <taxon>Saccharomycetaceae</taxon>
        <taxon>Maudiozyma</taxon>
    </lineage>
</organism>
<feature type="region of interest" description="Disordered" evidence="1">
    <location>
        <begin position="373"/>
        <end position="429"/>
    </location>
</feature>
<dbReference type="Pfam" id="PF00249">
    <property type="entry name" value="Myb_DNA-binding"/>
    <property type="match status" value="2"/>
</dbReference>
<feature type="compositionally biased region" description="Basic residues" evidence="1">
    <location>
        <begin position="815"/>
        <end position="830"/>
    </location>
</feature>
<feature type="region of interest" description="Disordered" evidence="1">
    <location>
        <begin position="855"/>
        <end position="874"/>
    </location>
</feature>
<evidence type="ECO:0000313" key="5">
    <source>
        <dbReference type="Proteomes" id="UP000196158"/>
    </source>
</evidence>
<feature type="region of interest" description="Disordered" evidence="1">
    <location>
        <begin position="815"/>
        <end position="834"/>
    </location>
</feature>
<feature type="region of interest" description="Disordered" evidence="1">
    <location>
        <begin position="75"/>
        <end position="111"/>
    </location>
</feature>
<dbReference type="PROSITE" id="PS50090">
    <property type="entry name" value="MYB_LIKE"/>
    <property type="match status" value="1"/>
</dbReference>
<accession>A0A1X7R4K0</accession>
<dbReference type="Gene3D" id="1.10.10.60">
    <property type="entry name" value="Homeodomain-like"/>
    <property type="match status" value="2"/>
</dbReference>
<dbReference type="InterPro" id="IPR001005">
    <property type="entry name" value="SANT/Myb"/>
</dbReference>
<feature type="domain" description="Myb-like" evidence="2">
    <location>
        <begin position="1035"/>
        <end position="1085"/>
    </location>
</feature>
<feature type="domain" description="SANT" evidence="3">
    <location>
        <begin position="753"/>
        <end position="805"/>
    </location>
</feature>
<dbReference type="Proteomes" id="UP000196158">
    <property type="component" value="Unassembled WGS sequence"/>
</dbReference>
<dbReference type="SMART" id="SM00717">
    <property type="entry name" value="SANT"/>
    <property type="match status" value="2"/>
</dbReference>
<feature type="region of interest" description="Disordered" evidence="1">
    <location>
        <begin position="138"/>
        <end position="178"/>
    </location>
</feature>
<feature type="compositionally biased region" description="Polar residues" evidence="1">
    <location>
        <begin position="97"/>
        <end position="106"/>
    </location>
</feature>
<dbReference type="OrthoDB" id="10258692at2759"/>
<proteinExistence type="predicted"/>
<dbReference type="GO" id="GO:0034967">
    <property type="term" value="C:Set3 complex"/>
    <property type="evidence" value="ECO:0007669"/>
    <property type="project" value="TreeGrafter"/>
</dbReference>
<protein>
    <submittedName>
        <fullName evidence="4">Similar to Saccharomyces cerevisiae YCR033W SNT1 Subunit of the Set3C deacetylase complex that interacts directly with the Set3C subunit, Sif2p</fullName>
    </submittedName>
</protein>
<dbReference type="InterPro" id="IPR017884">
    <property type="entry name" value="SANT_dom"/>
</dbReference>
<dbReference type="SUPFAM" id="SSF46689">
    <property type="entry name" value="Homeodomain-like"/>
    <property type="match status" value="2"/>
</dbReference>
<dbReference type="EMBL" id="FXLY01000005">
    <property type="protein sequence ID" value="SMN20156.1"/>
    <property type="molecule type" value="Genomic_DNA"/>
</dbReference>
<dbReference type="PANTHER" id="PTHR13992:SF39">
    <property type="entry name" value="SMRTER, ISOFORM G"/>
    <property type="match status" value="1"/>
</dbReference>
<dbReference type="GO" id="GO:0006357">
    <property type="term" value="P:regulation of transcription by RNA polymerase II"/>
    <property type="evidence" value="ECO:0007669"/>
    <property type="project" value="TreeGrafter"/>
</dbReference>
<dbReference type="InterPro" id="IPR009057">
    <property type="entry name" value="Homeodomain-like_sf"/>
</dbReference>
<feature type="region of interest" description="Disordered" evidence="1">
    <location>
        <begin position="1"/>
        <end position="59"/>
    </location>
</feature>
<feature type="compositionally biased region" description="Basic and acidic residues" evidence="1">
    <location>
        <begin position="662"/>
        <end position="678"/>
    </location>
</feature>
<dbReference type="FunFam" id="1.10.10.60:FF:000431">
    <property type="entry name" value="Set3C deacetylase complex subunit"/>
    <property type="match status" value="1"/>
</dbReference>
<feature type="region of interest" description="Disordered" evidence="1">
    <location>
        <begin position="662"/>
        <end position="691"/>
    </location>
</feature>
<evidence type="ECO:0000256" key="1">
    <source>
        <dbReference type="SAM" id="MobiDB-lite"/>
    </source>
</evidence>
<evidence type="ECO:0000259" key="2">
    <source>
        <dbReference type="PROSITE" id="PS50090"/>
    </source>
</evidence>
<dbReference type="CDD" id="cd00167">
    <property type="entry name" value="SANT"/>
    <property type="match status" value="2"/>
</dbReference>
<dbReference type="InterPro" id="IPR051571">
    <property type="entry name" value="N-CoR_corepressor"/>
</dbReference>
<feature type="compositionally biased region" description="Polar residues" evidence="1">
    <location>
        <begin position="377"/>
        <end position="405"/>
    </location>
</feature>
<gene>
    <name evidence="4" type="ORF">KASA_0N00880G</name>
</gene>
<feature type="region of interest" description="Disordered" evidence="1">
    <location>
        <begin position="240"/>
        <end position="280"/>
    </location>
</feature>
<dbReference type="PROSITE" id="PS51293">
    <property type="entry name" value="SANT"/>
    <property type="match status" value="1"/>
</dbReference>
<evidence type="ECO:0000259" key="3">
    <source>
        <dbReference type="PROSITE" id="PS51293"/>
    </source>
</evidence>
<feature type="compositionally biased region" description="Low complexity" evidence="1">
    <location>
        <begin position="29"/>
        <end position="46"/>
    </location>
</feature>
<reference evidence="4 5" key="1">
    <citation type="submission" date="2017-04" db="EMBL/GenBank/DDBJ databases">
        <authorList>
            <person name="Afonso C.L."/>
            <person name="Miller P.J."/>
            <person name="Scott M.A."/>
            <person name="Spackman E."/>
            <person name="Goraichik I."/>
            <person name="Dimitrov K.M."/>
            <person name="Suarez D.L."/>
            <person name="Swayne D.E."/>
        </authorList>
    </citation>
    <scope>NUCLEOTIDE SEQUENCE [LARGE SCALE GENOMIC DNA]</scope>
</reference>
<sequence>MAYPPPPRRLNDKKRYYYSNNPNRRHTGPYPHRPYNPNYANNYPIPQSANEIPLNGNGKKSHIISNSSVINTSPLSQPLLESHNTNINKHNDVSRPSRYNQPTSRKASVSSTVASISSVPSAPAPVPVAATVATTTTTTSAPNNYSTIPSIPTTPSGNKHPNTSRYNSDSHESIHQSIPTQLSNQIHKSIPTGNSSENVTHNKSRYSANNATSRYNPHTPNLTTNVVPLQKSQSLQYITSQRNRPRSMDSAPFEKSYGSTISHTTVPEKPSFTTTNNNSTSSFFQRGNKWRSHLPHTTSGTTVDTYPSSQFQSRRTNFWRGTKNNPSNYMIGSDPIPSPNRFNTKSSQVDEHILDTELKQKNEKEIDTDIEKHKKGSNLSPRSSLIRSVPQTTRETTTHVPTGNKNFDLKRSRTNTPLSSVDDNETEDNASEIDISLPSTSFNYRVKEQDIKNNDLWTVEIKREISSEIKSLENDEKGMTSEIKLPEVENIVLEELEPTTNEIEKSDKVELQSIYEYVSDPSILKTDISKLKVVDTSGPFNVKFPEQEACIFPLNRVETKLWELKHRERTYRISKQKYLLKRPIRTFKEYPFYRSNIEHHKNVIGPQLQIMGKSMDKFNHRHLLSLKNNYIMLKNSWEKDCKNMDESNKKVRKNELEFKKKQEEEKIERDKEEKRLDDQNANSSRRRNRADFVDDTEMESVMLQIDPDYKHVQAAATIPELELNSVDRFSLKFKDVNNLTMDKDKWASRLITDSIDNFSEHEHELFLEGYLSHPKKFGKISHHMGGLRSPEECVLHYYNTKRKVDYKQLLLQKNKRRKSSAATKRRKKKEKILESAGSAAEIDVLHDNDEKVDIHEPDFIHPGENSGDEKEKNTTMENIKPEVPIAKPVEKPVAEPVEKSVEELVEKSVEKPVEKPVEEPLVQETETLPKPVINSPPAQIAIINSSFVPKEIAPATERHDESTIIPNGNVATDSVKQELIIPKKRVHDIAISREDTELSHETIHSTEDINNRVIDAENADESYDSDGMRKKHRIMSDHKSSYWSVKESQAFPELLEKFGSQWSLISEKLATKSTTMVRNYYQRNAAQYGWKAIVEDTDLRRNARSSDSVQQTQILIQSEQSPVIGVSNGVPLQQKPALGFFSNQADRKIVSTEGTNTQAFVIGESNRDSFSSSSTPTATLPPPRLPSIQLSPNHVTATNPIGALPTRALVSPTDPLAHTNAVTIHPNENNNVTNIMQKESGTRTSIADLMNADNHRPHISSRTPTPPLTNMAAPIMASTAIPPQPVNHTHRRTDLGIRNFLNNPTPEDSAPVIPTSNTRAIPQVTDIKLVTTNNAASTSSAPGLVNGTSRIVVQDMHHQYVKPESSQPRLSSISSLLNPVSNMQTRNNLPPMVFKDTRGVTAQGNLVSTQPKITVPDFNFANDPLAALAAVASAPETLASIVPHQNPNTSQTK</sequence>